<dbReference type="Proteomes" id="UP000078397">
    <property type="component" value="Unassembled WGS sequence"/>
</dbReference>
<dbReference type="KEGG" id="pchm:VFPPC_12691"/>
<accession>A0A179G2F1</accession>
<keyword evidence="2" id="KW-1185">Reference proteome</keyword>
<dbReference type="EMBL" id="LSBJ02000001">
    <property type="protein sequence ID" value="OAQ72034.1"/>
    <property type="molecule type" value="Genomic_DNA"/>
</dbReference>
<evidence type="ECO:0000313" key="2">
    <source>
        <dbReference type="Proteomes" id="UP000078397"/>
    </source>
</evidence>
<evidence type="ECO:0000313" key="1">
    <source>
        <dbReference type="EMBL" id="OAQ72034.1"/>
    </source>
</evidence>
<organism evidence="1 2">
    <name type="scientific">Pochonia chlamydosporia 170</name>
    <dbReference type="NCBI Taxonomy" id="1380566"/>
    <lineage>
        <taxon>Eukaryota</taxon>
        <taxon>Fungi</taxon>
        <taxon>Dikarya</taxon>
        <taxon>Ascomycota</taxon>
        <taxon>Pezizomycotina</taxon>
        <taxon>Sordariomycetes</taxon>
        <taxon>Hypocreomycetidae</taxon>
        <taxon>Hypocreales</taxon>
        <taxon>Clavicipitaceae</taxon>
        <taxon>Pochonia</taxon>
    </lineage>
</organism>
<proteinExistence type="predicted"/>
<name>A0A179G2F1_METCM</name>
<reference evidence="1 2" key="1">
    <citation type="journal article" date="2016" name="PLoS Pathog.">
        <title>Biosynthesis of antibiotic leucinostatins in bio-control fungus Purpureocillium lilacinum and their inhibition on phytophthora revealed by genome mining.</title>
        <authorList>
            <person name="Wang G."/>
            <person name="Liu Z."/>
            <person name="Lin R."/>
            <person name="Li E."/>
            <person name="Mao Z."/>
            <person name="Ling J."/>
            <person name="Yang Y."/>
            <person name="Yin W.B."/>
            <person name="Xie B."/>
        </authorList>
    </citation>
    <scope>NUCLEOTIDE SEQUENCE [LARGE SCALE GENOMIC DNA]</scope>
    <source>
        <strain evidence="1">170</strain>
    </source>
</reference>
<dbReference type="AlphaFoldDB" id="A0A179G2F1"/>
<sequence>MGGPEPPTDQQIKSNGLVQVFEDSAYLVDKIMSASCQESYGRQCGQQVLLAKGRNYPVRPSKLLCKSKSKPADIDPVALNETFSLLAAPDFDDFSRLFPTISGRCGREMCPVEPSSTANMILVKNIPQNEAVRKEAIGLIPGKYQGFFQDAALQGWEACYSSAYMKRENKEISAAVIFRKDEFLPRAAAVSDPLAYIEDNLKQGICRACYRGNGEWVLGCGLKTADWAKKEPTST</sequence>
<dbReference type="RefSeq" id="XP_018148117.1">
    <property type="nucleotide sequence ID" value="XM_018290468.1"/>
</dbReference>
<dbReference type="STRING" id="1380566.A0A179G2F1"/>
<protein>
    <submittedName>
        <fullName evidence="1">Uncharacterized protein</fullName>
    </submittedName>
</protein>
<gene>
    <name evidence="1" type="ORF">VFPPC_12691</name>
</gene>
<dbReference type="GeneID" id="28854462"/>
<comment type="caution">
    <text evidence="1">The sequence shown here is derived from an EMBL/GenBank/DDBJ whole genome shotgun (WGS) entry which is preliminary data.</text>
</comment>